<dbReference type="Proteomes" id="UP000735302">
    <property type="component" value="Unassembled WGS sequence"/>
</dbReference>
<comment type="caution">
    <text evidence="1">The sequence shown here is derived from an EMBL/GenBank/DDBJ whole genome shotgun (WGS) entry which is preliminary data.</text>
</comment>
<accession>A0AAV4C5D3</accession>
<reference evidence="1 2" key="1">
    <citation type="journal article" date="2021" name="Elife">
        <title>Chloroplast acquisition without the gene transfer in kleptoplastic sea slugs, Plakobranchus ocellatus.</title>
        <authorList>
            <person name="Maeda T."/>
            <person name="Takahashi S."/>
            <person name="Yoshida T."/>
            <person name="Shimamura S."/>
            <person name="Takaki Y."/>
            <person name="Nagai Y."/>
            <person name="Toyoda A."/>
            <person name="Suzuki Y."/>
            <person name="Arimoto A."/>
            <person name="Ishii H."/>
            <person name="Satoh N."/>
            <person name="Nishiyama T."/>
            <person name="Hasebe M."/>
            <person name="Maruyama T."/>
            <person name="Minagawa J."/>
            <person name="Obokata J."/>
            <person name="Shigenobu S."/>
        </authorList>
    </citation>
    <scope>NUCLEOTIDE SEQUENCE [LARGE SCALE GENOMIC DNA]</scope>
</reference>
<name>A0AAV4C5D3_9GAST</name>
<proteinExistence type="predicted"/>
<sequence>MNVSLPRLPRGLHGQAVAQHGTFARTTESRGSLCLCALTAGRHSKAEAKLPLEAEGWGWGLAERQSCRHKTRVK</sequence>
<evidence type="ECO:0000313" key="1">
    <source>
        <dbReference type="EMBL" id="GFO27769.1"/>
    </source>
</evidence>
<dbReference type="AlphaFoldDB" id="A0AAV4C5D3"/>
<evidence type="ECO:0000313" key="2">
    <source>
        <dbReference type="Proteomes" id="UP000735302"/>
    </source>
</evidence>
<keyword evidence="2" id="KW-1185">Reference proteome</keyword>
<dbReference type="EMBL" id="BLXT01005946">
    <property type="protein sequence ID" value="GFO27769.1"/>
    <property type="molecule type" value="Genomic_DNA"/>
</dbReference>
<protein>
    <submittedName>
        <fullName evidence="1">Uncharacterized protein</fullName>
    </submittedName>
</protein>
<organism evidence="1 2">
    <name type="scientific">Plakobranchus ocellatus</name>
    <dbReference type="NCBI Taxonomy" id="259542"/>
    <lineage>
        <taxon>Eukaryota</taxon>
        <taxon>Metazoa</taxon>
        <taxon>Spiralia</taxon>
        <taxon>Lophotrochozoa</taxon>
        <taxon>Mollusca</taxon>
        <taxon>Gastropoda</taxon>
        <taxon>Heterobranchia</taxon>
        <taxon>Euthyneura</taxon>
        <taxon>Panpulmonata</taxon>
        <taxon>Sacoglossa</taxon>
        <taxon>Placobranchoidea</taxon>
        <taxon>Plakobranchidae</taxon>
        <taxon>Plakobranchus</taxon>
    </lineage>
</organism>
<gene>
    <name evidence="1" type="ORF">PoB_005427400</name>
</gene>